<sequence length="53" mass="6229">MPEYILNKKTHCWQASSEFFFTSEYNQYEIVGINVKYDSKGTTDCDDSVPQRN</sequence>
<dbReference type="HOGENOM" id="CLU_3067711_0_0_6"/>
<dbReference type="AlphaFoldDB" id="A0A077PZ34"/>
<dbReference type="EMBL" id="CBSZ010000407">
    <property type="protein sequence ID" value="CDH26468.1"/>
    <property type="molecule type" value="Genomic_DNA"/>
</dbReference>
<comment type="caution">
    <text evidence="1">The sequence shown here is derived from an EMBL/GenBank/DDBJ whole genome shotgun (WGS) entry which is preliminary data.</text>
</comment>
<evidence type="ECO:0000313" key="1">
    <source>
        <dbReference type="EMBL" id="CDH26468.1"/>
    </source>
</evidence>
<gene>
    <name evidence="1" type="ORF">XBKB1_700033</name>
</gene>
<accession>A0A077PZ34</accession>
<proteinExistence type="predicted"/>
<reference evidence="1" key="1">
    <citation type="submission" date="2013-07" db="EMBL/GenBank/DDBJ databases">
        <title>Sub-species coevolution in mutualistic symbiosis.</title>
        <authorList>
            <person name="Murfin K."/>
            <person name="Klassen J."/>
            <person name="Lee M."/>
            <person name="Forst S."/>
            <person name="Stock P."/>
            <person name="Goodrich-Blair H."/>
        </authorList>
    </citation>
    <scope>NUCLEOTIDE SEQUENCE [LARGE SCALE GENOMIC DNA]</scope>
    <source>
        <strain evidence="1">Kraussei Becker Underwood</strain>
    </source>
</reference>
<organism evidence="1">
    <name type="scientific">Xenorhabdus bovienii str. kraussei Becker Underwood</name>
    <dbReference type="NCBI Taxonomy" id="1398204"/>
    <lineage>
        <taxon>Bacteria</taxon>
        <taxon>Pseudomonadati</taxon>
        <taxon>Pseudomonadota</taxon>
        <taxon>Gammaproteobacteria</taxon>
        <taxon>Enterobacterales</taxon>
        <taxon>Morganellaceae</taxon>
        <taxon>Xenorhabdus</taxon>
    </lineage>
</organism>
<name>A0A077PZ34_XENBV</name>
<dbReference type="Proteomes" id="UP000028493">
    <property type="component" value="Unassembled WGS sequence"/>
</dbReference>
<protein>
    <submittedName>
        <fullName evidence="1">Uncharacterized protein</fullName>
    </submittedName>
</protein>